<dbReference type="Pfam" id="PF00584">
    <property type="entry name" value="SecE"/>
    <property type="match status" value="1"/>
</dbReference>
<evidence type="ECO:0000313" key="12">
    <source>
        <dbReference type="Proteomes" id="UP000183995"/>
    </source>
</evidence>
<comment type="similarity">
    <text evidence="9">Belongs to the SecE/SEC61-gamma family.</text>
</comment>
<dbReference type="GO" id="GO:0065002">
    <property type="term" value="P:intracellular protein transmembrane transport"/>
    <property type="evidence" value="ECO:0007669"/>
    <property type="project" value="UniProtKB-UniRule"/>
</dbReference>
<evidence type="ECO:0000256" key="2">
    <source>
        <dbReference type="ARBA" id="ARBA00022448"/>
    </source>
</evidence>
<keyword evidence="7 9" id="KW-0811">Translocation</keyword>
<dbReference type="NCBIfam" id="TIGR00964">
    <property type="entry name" value="secE_bact"/>
    <property type="match status" value="1"/>
</dbReference>
<keyword evidence="2 9" id="KW-0813">Transport</keyword>
<name>A0A1M5WBZ5_9FIRM</name>
<feature type="transmembrane region" description="Helical" evidence="9">
    <location>
        <begin position="55"/>
        <end position="74"/>
    </location>
</feature>
<keyword evidence="3 9" id="KW-1003">Cell membrane</keyword>
<dbReference type="STRING" id="1123282.SAMN02745823_01181"/>
<dbReference type="GO" id="GO:0043952">
    <property type="term" value="P:protein transport by the Sec complex"/>
    <property type="evidence" value="ECO:0007669"/>
    <property type="project" value="UniProtKB-UniRule"/>
</dbReference>
<feature type="region of interest" description="Disordered" evidence="10">
    <location>
        <begin position="1"/>
        <end position="32"/>
    </location>
</feature>
<comment type="function">
    <text evidence="9">Essential subunit of the Sec protein translocation channel SecYEG. Clamps together the 2 halves of SecY. May contact the channel plug during translocation.</text>
</comment>
<dbReference type="GO" id="GO:0008320">
    <property type="term" value="F:protein transmembrane transporter activity"/>
    <property type="evidence" value="ECO:0007669"/>
    <property type="project" value="UniProtKB-UniRule"/>
</dbReference>
<dbReference type="InterPro" id="IPR001901">
    <property type="entry name" value="Translocase_SecE/Sec61-g"/>
</dbReference>
<dbReference type="InterPro" id="IPR005807">
    <property type="entry name" value="SecE_bac"/>
</dbReference>
<accession>A0A1M5WBZ5</accession>
<dbReference type="GO" id="GO:0006605">
    <property type="term" value="P:protein targeting"/>
    <property type="evidence" value="ECO:0007669"/>
    <property type="project" value="UniProtKB-UniRule"/>
</dbReference>
<evidence type="ECO:0000313" key="11">
    <source>
        <dbReference type="EMBL" id="SHH84967.1"/>
    </source>
</evidence>
<dbReference type="Proteomes" id="UP000183995">
    <property type="component" value="Unassembled WGS sequence"/>
</dbReference>
<dbReference type="PANTHER" id="PTHR33910:SF1">
    <property type="entry name" value="PROTEIN TRANSLOCASE SUBUNIT SECE"/>
    <property type="match status" value="1"/>
</dbReference>
<evidence type="ECO:0000256" key="8">
    <source>
        <dbReference type="ARBA" id="ARBA00023136"/>
    </source>
</evidence>
<gene>
    <name evidence="9" type="primary">secE</name>
    <name evidence="11" type="ORF">SAMN02745823_01181</name>
</gene>
<dbReference type="EMBL" id="FQXV01000003">
    <property type="protein sequence ID" value="SHH84967.1"/>
    <property type="molecule type" value="Genomic_DNA"/>
</dbReference>
<dbReference type="GO" id="GO:0009306">
    <property type="term" value="P:protein secretion"/>
    <property type="evidence" value="ECO:0007669"/>
    <property type="project" value="UniProtKB-UniRule"/>
</dbReference>
<evidence type="ECO:0000256" key="7">
    <source>
        <dbReference type="ARBA" id="ARBA00023010"/>
    </source>
</evidence>
<protein>
    <recommendedName>
        <fullName evidence="9">Protein translocase subunit SecE</fullName>
    </recommendedName>
</protein>
<reference evidence="11 12" key="1">
    <citation type="submission" date="2016-11" db="EMBL/GenBank/DDBJ databases">
        <authorList>
            <person name="Jaros S."/>
            <person name="Januszkiewicz K."/>
            <person name="Wedrychowicz H."/>
        </authorList>
    </citation>
    <scope>NUCLEOTIDE SEQUENCE [LARGE SCALE GENOMIC DNA]</scope>
    <source>
        <strain evidence="11 12">DSM 10068</strain>
    </source>
</reference>
<proteinExistence type="inferred from homology"/>
<organism evidence="11 12">
    <name type="scientific">Sporobacter termitidis DSM 10068</name>
    <dbReference type="NCBI Taxonomy" id="1123282"/>
    <lineage>
        <taxon>Bacteria</taxon>
        <taxon>Bacillati</taxon>
        <taxon>Bacillota</taxon>
        <taxon>Clostridia</taxon>
        <taxon>Eubacteriales</taxon>
        <taxon>Oscillospiraceae</taxon>
        <taxon>Sporobacter</taxon>
    </lineage>
</organism>
<comment type="subcellular location">
    <subcellularLocation>
        <location evidence="9">Cell membrane</location>
        <topology evidence="9">Single-pass membrane protein</topology>
    </subcellularLocation>
    <subcellularLocation>
        <location evidence="1">Membrane</location>
    </subcellularLocation>
</comment>
<dbReference type="GO" id="GO:0005886">
    <property type="term" value="C:plasma membrane"/>
    <property type="evidence" value="ECO:0007669"/>
    <property type="project" value="UniProtKB-SubCell"/>
</dbReference>
<dbReference type="PRINTS" id="PR01650">
    <property type="entry name" value="SECETRNLCASE"/>
</dbReference>
<keyword evidence="5 9" id="KW-0653">Protein transport</keyword>
<evidence type="ECO:0000256" key="5">
    <source>
        <dbReference type="ARBA" id="ARBA00022927"/>
    </source>
</evidence>
<evidence type="ECO:0000256" key="4">
    <source>
        <dbReference type="ARBA" id="ARBA00022692"/>
    </source>
</evidence>
<keyword evidence="12" id="KW-1185">Reference proteome</keyword>
<evidence type="ECO:0000256" key="9">
    <source>
        <dbReference type="HAMAP-Rule" id="MF_00422"/>
    </source>
</evidence>
<keyword evidence="8 9" id="KW-0472">Membrane</keyword>
<dbReference type="AlphaFoldDB" id="A0A1M5WBZ5"/>
<keyword evidence="4 9" id="KW-0812">Transmembrane</keyword>
<evidence type="ECO:0000256" key="3">
    <source>
        <dbReference type="ARBA" id="ARBA00022475"/>
    </source>
</evidence>
<dbReference type="PANTHER" id="PTHR33910">
    <property type="entry name" value="PROTEIN TRANSLOCASE SUBUNIT SECE"/>
    <property type="match status" value="1"/>
</dbReference>
<dbReference type="HAMAP" id="MF_00422">
    <property type="entry name" value="SecE"/>
    <property type="match status" value="1"/>
</dbReference>
<comment type="subunit">
    <text evidence="9">Component of the Sec protein translocase complex. Heterotrimer consisting of SecY, SecE and SecG subunits. The heterotrimers can form oligomers, although 1 heterotrimer is thought to be able to translocate proteins. Interacts with the ribosome. Interacts with SecDF, and other proteins may be involved. Interacts with SecA.</text>
</comment>
<evidence type="ECO:0000256" key="10">
    <source>
        <dbReference type="SAM" id="MobiDB-lite"/>
    </source>
</evidence>
<keyword evidence="6 9" id="KW-1133">Transmembrane helix</keyword>
<evidence type="ECO:0000256" key="6">
    <source>
        <dbReference type="ARBA" id="ARBA00022989"/>
    </source>
</evidence>
<dbReference type="Gene3D" id="1.20.5.1030">
    <property type="entry name" value="Preprotein translocase secy subunit"/>
    <property type="match status" value="1"/>
</dbReference>
<dbReference type="RefSeq" id="WP_073076736.1">
    <property type="nucleotide sequence ID" value="NZ_FQXV01000003.1"/>
</dbReference>
<evidence type="ECO:0000256" key="1">
    <source>
        <dbReference type="ARBA" id="ARBA00004370"/>
    </source>
</evidence>
<dbReference type="InterPro" id="IPR038379">
    <property type="entry name" value="SecE_sf"/>
</dbReference>
<sequence length="93" mass="10743">MSEEEKLDQPNVKIPDSKKDKDKKEKKKRKNPIGKWFREMKSELKKVVWPTRKQIINNTVIVLVIVVISSVVLWCVDQAGSYIVNTLIKLGGH</sequence>